<protein>
    <submittedName>
        <fullName evidence="1">Uncharacterized protein</fullName>
    </submittedName>
</protein>
<name>A0AAW8B393_9GAMM</name>
<evidence type="ECO:0000313" key="1">
    <source>
        <dbReference type="EMBL" id="MDP1520411.1"/>
    </source>
</evidence>
<dbReference type="EMBL" id="JAUUUU010000002">
    <property type="protein sequence ID" value="MDP1520411.1"/>
    <property type="molecule type" value="Genomic_DNA"/>
</dbReference>
<evidence type="ECO:0000313" key="2">
    <source>
        <dbReference type="Proteomes" id="UP001178354"/>
    </source>
</evidence>
<keyword evidence="2" id="KW-1185">Reference proteome</keyword>
<sequence length="53" mass="5854">MLDSKGCPWCEAKAHQPVAVGLREIVKTLHDSRVTCLKLVKLHIAHMFSGAQV</sequence>
<reference evidence="1" key="2">
    <citation type="submission" date="2023-08" db="EMBL/GenBank/DDBJ databases">
        <authorList>
            <person name="Luo J."/>
        </authorList>
    </citation>
    <scope>NUCLEOTIDE SEQUENCE</scope>
    <source>
        <strain evidence="1">DSM 25064</strain>
    </source>
</reference>
<accession>A0AAW8B393</accession>
<proteinExistence type="predicted"/>
<comment type="caution">
    <text evidence="1">The sequence shown here is derived from an EMBL/GenBank/DDBJ whole genome shotgun (WGS) entry which is preliminary data.</text>
</comment>
<gene>
    <name evidence="1" type="ORF">Q8A57_05445</name>
</gene>
<dbReference type="Proteomes" id="UP001178354">
    <property type="component" value="Unassembled WGS sequence"/>
</dbReference>
<reference evidence="1" key="1">
    <citation type="journal article" date="2010" name="Int. J. Syst. Evol. Microbiol.">
        <title>Porticoccus litoralis gen. nov., sp. nov., a gammaproteobacterium isolated from the Yellow Sea.</title>
        <authorList>
            <person name="Oh H.M."/>
            <person name="Kim H."/>
            <person name="Kim K.M."/>
            <person name="Min G.S."/>
            <person name="Cho J.C."/>
        </authorList>
    </citation>
    <scope>NUCLEOTIDE SEQUENCE</scope>
    <source>
        <strain evidence="1">DSM 25064</strain>
    </source>
</reference>
<organism evidence="1 2">
    <name type="scientific">Porticoccus litoralis</name>
    <dbReference type="NCBI Taxonomy" id="434086"/>
    <lineage>
        <taxon>Bacteria</taxon>
        <taxon>Pseudomonadati</taxon>
        <taxon>Pseudomonadota</taxon>
        <taxon>Gammaproteobacteria</taxon>
        <taxon>Cellvibrionales</taxon>
        <taxon>Porticoccaceae</taxon>
        <taxon>Porticoccus</taxon>
    </lineage>
</organism>
<dbReference type="AlphaFoldDB" id="A0AAW8B393"/>